<name>D3E1G0_METRM</name>
<dbReference type="AlphaFoldDB" id="D3E1G0"/>
<gene>
    <name evidence="1" type="ordered locus">mru_2195</name>
</gene>
<evidence type="ECO:0000313" key="2">
    <source>
        <dbReference type="Proteomes" id="UP000008680"/>
    </source>
</evidence>
<dbReference type="KEGG" id="mru:mru_2195"/>
<organism evidence="1 2">
    <name type="scientific">Methanobrevibacter ruminantium (strain ATCC 35063 / DSM 1093 / JCM 13430 / OCM 146 / M1)</name>
    <name type="common">Methanobacterium ruminantium</name>
    <dbReference type="NCBI Taxonomy" id="634498"/>
    <lineage>
        <taxon>Archaea</taxon>
        <taxon>Methanobacteriati</taxon>
        <taxon>Methanobacteriota</taxon>
        <taxon>Methanomada group</taxon>
        <taxon>Methanobacteria</taxon>
        <taxon>Methanobacteriales</taxon>
        <taxon>Methanobacteriaceae</taxon>
        <taxon>Methanobrevibacter</taxon>
    </lineage>
</organism>
<keyword evidence="2" id="KW-1185">Reference proteome</keyword>
<dbReference type="Proteomes" id="UP000008680">
    <property type="component" value="Chromosome"/>
</dbReference>
<sequence>MAVEFNEVIKMNESYVKRLYRDLGIPYYRPKKDKGDEEFDFFPKYDLMHWIPLKV</sequence>
<proteinExistence type="predicted"/>
<evidence type="ECO:0000313" key="1">
    <source>
        <dbReference type="EMBL" id="ADC48045.1"/>
    </source>
</evidence>
<dbReference type="EMBL" id="CP001719">
    <property type="protein sequence ID" value="ADC48045.1"/>
    <property type="molecule type" value="Genomic_DNA"/>
</dbReference>
<accession>D3E1G0</accession>
<protein>
    <submittedName>
        <fullName evidence="1">Uncharacterized protein</fullName>
    </submittedName>
</protein>
<reference evidence="1 2" key="1">
    <citation type="journal article" date="2010" name="PLoS ONE">
        <title>The genome sequence of the rumen methanogen Methanobrevibacter ruminantium reveals new possibilities for controlling ruminant methane emissions.</title>
        <authorList>
            <person name="Leahy S.C."/>
            <person name="Kelly W.J."/>
            <person name="Altermann E."/>
            <person name="Ronimus R.S."/>
            <person name="Yeoman C.J."/>
            <person name="Pacheco D.M."/>
            <person name="Li D."/>
            <person name="Kong Z."/>
            <person name="McTavish S."/>
            <person name="Sang C."/>
            <person name="Lambie S.C."/>
            <person name="Janssen P.H."/>
            <person name="Dey D."/>
            <person name="Attwood G.T."/>
        </authorList>
    </citation>
    <scope>NUCLEOTIDE SEQUENCE [LARGE SCALE GENOMIC DNA]</scope>
    <source>
        <strain evidence="2">ATCC 35063 / DSM 1093 / JCM 13430 / OCM 146 / M1</strain>
    </source>
</reference>
<dbReference type="HOGENOM" id="CLU_3021029_0_0_2"/>